<feature type="compositionally biased region" description="Basic and acidic residues" evidence="10">
    <location>
        <begin position="698"/>
        <end position="714"/>
    </location>
</feature>
<organism evidence="14 15">
    <name type="scientific">Megalurothrips usitatus</name>
    <name type="common">bean blossom thrips</name>
    <dbReference type="NCBI Taxonomy" id="439358"/>
    <lineage>
        <taxon>Eukaryota</taxon>
        <taxon>Metazoa</taxon>
        <taxon>Ecdysozoa</taxon>
        <taxon>Arthropoda</taxon>
        <taxon>Hexapoda</taxon>
        <taxon>Insecta</taxon>
        <taxon>Pterygota</taxon>
        <taxon>Neoptera</taxon>
        <taxon>Paraneoptera</taxon>
        <taxon>Thysanoptera</taxon>
        <taxon>Terebrantia</taxon>
        <taxon>Thripoidea</taxon>
        <taxon>Thripidae</taxon>
        <taxon>Megalurothrips</taxon>
    </lineage>
</organism>
<evidence type="ECO:0000259" key="11">
    <source>
        <dbReference type="PROSITE" id="PS51192"/>
    </source>
</evidence>
<keyword evidence="15" id="KW-1185">Reference proteome</keyword>
<dbReference type="SMART" id="SM00490">
    <property type="entry name" value="HELICc"/>
    <property type="match status" value="1"/>
</dbReference>
<feature type="compositionally biased region" description="Basic and acidic residues" evidence="10">
    <location>
        <begin position="568"/>
        <end position="579"/>
    </location>
</feature>
<evidence type="ECO:0000259" key="13">
    <source>
        <dbReference type="PROSITE" id="PS51195"/>
    </source>
</evidence>
<dbReference type="InterPro" id="IPR014014">
    <property type="entry name" value="RNA_helicase_DEAD_Q_motif"/>
</dbReference>
<dbReference type="PROSITE" id="PS51194">
    <property type="entry name" value="HELICASE_CTER"/>
    <property type="match status" value="1"/>
</dbReference>
<dbReference type="SUPFAM" id="SSF52540">
    <property type="entry name" value="P-loop containing nucleoside triphosphate hydrolases"/>
    <property type="match status" value="1"/>
</dbReference>
<keyword evidence="1 9" id="KW-0547">Nucleotide-binding</keyword>
<dbReference type="SMART" id="SM01178">
    <property type="entry name" value="DUF4217"/>
    <property type="match status" value="1"/>
</dbReference>
<accession>A0AAV7Y1D8</accession>
<proteinExistence type="inferred from homology"/>
<comment type="function">
    <text evidence="9">RNA helicase.</text>
</comment>
<dbReference type="Pfam" id="PF00271">
    <property type="entry name" value="Helicase_C"/>
    <property type="match status" value="1"/>
</dbReference>
<dbReference type="FunFam" id="3.40.50.300:FF:001089">
    <property type="entry name" value="RNA helicase"/>
    <property type="match status" value="1"/>
</dbReference>
<evidence type="ECO:0000256" key="2">
    <source>
        <dbReference type="ARBA" id="ARBA00022801"/>
    </source>
</evidence>
<dbReference type="PROSITE" id="PS00039">
    <property type="entry name" value="DEAD_ATP_HELICASE"/>
    <property type="match status" value="1"/>
</dbReference>
<comment type="similarity">
    <text evidence="6">Belongs to the DEAD box helicase family. DDX10/DBP4 subfamily.</text>
</comment>
<dbReference type="Pfam" id="PF13959">
    <property type="entry name" value="CTE_SPB4"/>
    <property type="match status" value="1"/>
</dbReference>
<feature type="compositionally biased region" description="Basic and acidic residues" evidence="10">
    <location>
        <begin position="755"/>
        <end position="766"/>
    </location>
</feature>
<name>A0AAV7Y1D8_9NEOP</name>
<dbReference type="EMBL" id="JAPTSV010000001">
    <property type="protein sequence ID" value="KAJ1531602.1"/>
    <property type="molecule type" value="Genomic_DNA"/>
</dbReference>
<dbReference type="InterPro" id="IPR025313">
    <property type="entry name" value="SPB4-like_CTE"/>
</dbReference>
<dbReference type="SMART" id="SM00487">
    <property type="entry name" value="DEXDc"/>
    <property type="match status" value="1"/>
</dbReference>
<evidence type="ECO:0000313" key="15">
    <source>
        <dbReference type="Proteomes" id="UP001075354"/>
    </source>
</evidence>
<gene>
    <name evidence="14" type="ORF">ONE63_000274</name>
</gene>
<dbReference type="PANTHER" id="PTHR24031">
    <property type="entry name" value="RNA HELICASE"/>
    <property type="match status" value="1"/>
</dbReference>
<evidence type="ECO:0000313" key="14">
    <source>
        <dbReference type="EMBL" id="KAJ1531602.1"/>
    </source>
</evidence>
<evidence type="ECO:0000256" key="4">
    <source>
        <dbReference type="ARBA" id="ARBA00022840"/>
    </source>
</evidence>
<feature type="compositionally biased region" description="Basic and acidic residues" evidence="10">
    <location>
        <begin position="730"/>
        <end position="739"/>
    </location>
</feature>
<dbReference type="Gene3D" id="3.40.50.300">
    <property type="entry name" value="P-loop containing nucleotide triphosphate hydrolases"/>
    <property type="match status" value="2"/>
</dbReference>
<evidence type="ECO:0000259" key="12">
    <source>
        <dbReference type="PROSITE" id="PS51194"/>
    </source>
</evidence>
<protein>
    <recommendedName>
        <fullName evidence="9">ATP-dependent RNA helicase</fullName>
        <ecNumber evidence="9">3.6.4.13</ecNumber>
    </recommendedName>
</protein>
<keyword evidence="4 9" id="KW-0067">ATP-binding</keyword>
<dbReference type="GO" id="GO:0003724">
    <property type="term" value="F:RNA helicase activity"/>
    <property type="evidence" value="ECO:0007669"/>
    <property type="project" value="UniProtKB-EC"/>
</dbReference>
<dbReference type="InterPro" id="IPR000629">
    <property type="entry name" value="RNA-helicase_DEAD-box_CS"/>
</dbReference>
<feature type="compositionally biased region" description="Basic residues" evidence="10">
    <location>
        <begin position="715"/>
        <end position="729"/>
    </location>
</feature>
<dbReference type="PROSITE" id="PS51192">
    <property type="entry name" value="HELICASE_ATP_BIND_1"/>
    <property type="match status" value="1"/>
</dbReference>
<feature type="region of interest" description="Disordered" evidence="10">
    <location>
        <begin position="1"/>
        <end position="39"/>
    </location>
</feature>
<keyword evidence="2 9" id="KW-0378">Hydrolase</keyword>
<feature type="domain" description="DEAD-box RNA helicase Q" evidence="13">
    <location>
        <begin position="61"/>
        <end position="89"/>
    </location>
</feature>
<dbReference type="EC" id="3.6.4.13" evidence="9"/>
<evidence type="ECO:0000256" key="10">
    <source>
        <dbReference type="SAM" id="MobiDB-lite"/>
    </source>
</evidence>
<feature type="domain" description="Helicase C-terminal" evidence="12">
    <location>
        <begin position="292"/>
        <end position="441"/>
    </location>
</feature>
<comment type="caution">
    <text evidence="14">The sequence shown here is derived from an EMBL/GenBank/DDBJ whole genome shotgun (WGS) entry which is preliminary data.</text>
</comment>
<feature type="short sequence motif" description="Q motif" evidence="8">
    <location>
        <begin position="61"/>
        <end position="89"/>
    </location>
</feature>
<sequence>MGQHDKPNVTVKKKGQNNQKNGSKGKKKIQVWSNKKKSEKPEVIIERLQSQYQKIDPKKITHFDDIPLSLPTRKGLKENKFTEPTEIQRESIGFSLQGLDVLGAAKTGSGKTLAFLIPILEILYCKQWTRLDGTGALIVTPTRELAYQIFEMLRKVGVHHEFSAGLIIGGKDLKFERQRMDQVNIIICTPGRLLQHMDENPLFDCVNLQVLVLDEADRILDLGFQQAMNSIVKNLPQERQTLLFSATQTKSVRDLARLSLKDPMYVSVHEHAAHSTPESLAQSYLVCELENKLSVLFSFLRNHQKHKIIVFMSSCKQVKYMYEAFIQLRPGVSLLALYGTLHQMRRMSIYEEFCRKSRVVMFATDIAARGLDFPAVNWVVQLDCPEDADTYIHRAGRTARLEKSGESLLVLLPSEKDAMLKRLEERKIPIKEIKVNPEKLQNPSSKLESFLARNVELKQSAQRAFVSYVKSVFFMKDKEVFDVHALNTDAFSRSLGLAVPPKIRFLQRKLQQEKNKKDKDSKRPVANIKPLSTNKEDSSEEESNSEQSDDDATDSEAEDDQPSTSRGKLQDDNKSPKEGRAFDFSDGLIVFTSLLTVVDDSDDDILTIKRRNHDIINEIGSLTEEELKRPESRKKKQPLTKAAVAKKFLKKNIQANKKVVFNDEGEIILDPQSQKVSALAQEYDAEDVGGIDIEKAKAVMREEDVIDKQRFREKVKAKHREQKKKGKSKKKEEQEHDDFSSDGDDSGPDLSWLPDPDKVYGKKEKGEEDDDDDDADESGNDNSIQGSNGRNKSSEYPNDSDDRVKRKLKKQGGKILKKIRSNEGESFAALDTGLSLQDDEELALKFLRARQ</sequence>
<evidence type="ECO:0000256" key="1">
    <source>
        <dbReference type="ARBA" id="ARBA00022741"/>
    </source>
</evidence>
<dbReference type="GO" id="GO:0003723">
    <property type="term" value="F:RNA binding"/>
    <property type="evidence" value="ECO:0007669"/>
    <property type="project" value="UniProtKB-UniRule"/>
</dbReference>
<dbReference type="InterPro" id="IPR011545">
    <property type="entry name" value="DEAD/DEAH_box_helicase_dom"/>
</dbReference>
<feature type="compositionally biased region" description="Basic residues" evidence="10">
    <location>
        <begin position="23"/>
        <end position="38"/>
    </location>
</feature>
<keyword evidence="3 9" id="KW-0347">Helicase</keyword>
<dbReference type="AlphaFoldDB" id="A0AAV7Y1D8"/>
<evidence type="ECO:0000256" key="9">
    <source>
        <dbReference type="RuleBase" id="RU365068"/>
    </source>
</evidence>
<dbReference type="GO" id="GO:0005524">
    <property type="term" value="F:ATP binding"/>
    <property type="evidence" value="ECO:0007669"/>
    <property type="project" value="UniProtKB-UniRule"/>
</dbReference>
<feature type="compositionally biased region" description="Basic and acidic residues" evidence="10">
    <location>
        <begin position="511"/>
        <end position="523"/>
    </location>
</feature>
<dbReference type="InterPro" id="IPR014001">
    <property type="entry name" value="Helicase_ATP-bd"/>
</dbReference>
<dbReference type="CDD" id="cd18787">
    <property type="entry name" value="SF2_C_DEAD"/>
    <property type="match status" value="1"/>
</dbReference>
<feature type="compositionally biased region" description="Basic residues" evidence="10">
    <location>
        <begin position="805"/>
        <end position="817"/>
    </location>
</feature>
<feature type="compositionally biased region" description="Acidic residues" evidence="10">
    <location>
        <begin position="767"/>
        <end position="779"/>
    </location>
</feature>
<evidence type="ECO:0000256" key="3">
    <source>
        <dbReference type="ARBA" id="ARBA00022806"/>
    </source>
</evidence>
<dbReference type="CDD" id="cd17941">
    <property type="entry name" value="DEADc_DDX10"/>
    <property type="match status" value="1"/>
</dbReference>
<dbReference type="Pfam" id="PF00270">
    <property type="entry name" value="DEAD"/>
    <property type="match status" value="1"/>
</dbReference>
<comment type="catalytic activity">
    <reaction evidence="7 9">
        <text>ATP + H2O = ADP + phosphate + H(+)</text>
        <dbReference type="Rhea" id="RHEA:13065"/>
        <dbReference type="ChEBI" id="CHEBI:15377"/>
        <dbReference type="ChEBI" id="CHEBI:15378"/>
        <dbReference type="ChEBI" id="CHEBI:30616"/>
        <dbReference type="ChEBI" id="CHEBI:43474"/>
        <dbReference type="ChEBI" id="CHEBI:456216"/>
        <dbReference type="EC" id="3.6.4.13"/>
    </reaction>
</comment>
<dbReference type="InterPro" id="IPR027417">
    <property type="entry name" value="P-loop_NTPase"/>
</dbReference>
<feature type="domain" description="Helicase ATP-binding" evidence="11">
    <location>
        <begin position="92"/>
        <end position="266"/>
    </location>
</feature>
<feature type="region of interest" description="Disordered" evidence="10">
    <location>
        <begin position="698"/>
        <end position="817"/>
    </location>
</feature>
<keyword evidence="5 9" id="KW-0694">RNA-binding</keyword>
<dbReference type="PROSITE" id="PS51195">
    <property type="entry name" value="Q_MOTIF"/>
    <property type="match status" value="1"/>
</dbReference>
<feature type="compositionally biased region" description="Acidic residues" evidence="10">
    <location>
        <begin position="538"/>
        <end position="561"/>
    </location>
</feature>
<evidence type="ECO:0000256" key="7">
    <source>
        <dbReference type="ARBA" id="ARBA00047984"/>
    </source>
</evidence>
<reference evidence="14" key="1">
    <citation type="submission" date="2022-12" db="EMBL/GenBank/DDBJ databases">
        <title>Chromosome-level genome assembly of the bean flower thrips Megalurothrips usitatus.</title>
        <authorList>
            <person name="Ma L."/>
            <person name="Liu Q."/>
            <person name="Li H."/>
            <person name="Cai W."/>
        </authorList>
    </citation>
    <scope>NUCLEOTIDE SEQUENCE</scope>
    <source>
        <strain evidence="14">Cailab_2022a</strain>
    </source>
</reference>
<evidence type="ECO:0000256" key="5">
    <source>
        <dbReference type="ARBA" id="ARBA00022884"/>
    </source>
</evidence>
<dbReference type="GO" id="GO:0010468">
    <property type="term" value="P:regulation of gene expression"/>
    <property type="evidence" value="ECO:0007669"/>
    <property type="project" value="UniProtKB-ARBA"/>
</dbReference>
<dbReference type="GO" id="GO:0016787">
    <property type="term" value="F:hydrolase activity"/>
    <property type="evidence" value="ECO:0007669"/>
    <property type="project" value="UniProtKB-KW"/>
</dbReference>
<evidence type="ECO:0000256" key="8">
    <source>
        <dbReference type="PROSITE-ProRule" id="PRU00552"/>
    </source>
</evidence>
<comment type="domain">
    <text evidence="9">The Q motif is unique to and characteristic of the DEAD box family of RNA helicases and controls ATP binding and hydrolysis.</text>
</comment>
<dbReference type="InterPro" id="IPR001650">
    <property type="entry name" value="Helicase_C-like"/>
</dbReference>
<feature type="region of interest" description="Disordered" evidence="10">
    <location>
        <begin position="511"/>
        <end position="579"/>
    </location>
</feature>
<evidence type="ECO:0000256" key="6">
    <source>
        <dbReference type="ARBA" id="ARBA00038084"/>
    </source>
</evidence>
<dbReference type="Proteomes" id="UP001075354">
    <property type="component" value="Chromosome 1"/>
</dbReference>
<feature type="compositionally biased region" description="Polar residues" evidence="10">
    <location>
        <begin position="782"/>
        <end position="797"/>
    </location>
</feature>